<feature type="transmembrane region" description="Helical" evidence="1">
    <location>
        <begin position="12"/>
        <end position="29"/>
    </location>
</feature>
<name>A0AB74TSV8_9LACT</name>
<keyword evidence="1" id="KW-0472">Membrane</keyword>
<feature type="transmembrane region" description="Helical" evidence="1">
    <location>
        <begin position="92"/>
        <end position="116"/>
    </location>
</feature>
<feature type="transmembrane region" description="Helical" evidence="1">
    <location>
        <begin position="67"/>
        <end position="86"/>
    </location>
</feature>
<dbReference type="EMBL" id="CP142435">
    <property type="protein sequence ID" value="XBC49516.1"/>
    <property type="molecule type" value="Genomic_DNA"/>
</dbReference>
<gene>
    <name evidence="2" type="ORF">VUQ06_08520</name>
</gene>
<feature type="transmembrane region" description="Helical" evidence="1">
    <location>
        <begin position="35"/>
        <end position="55"/>
    </location>
</feature>
<organism evidence="2">
    <name type="scientific">Dolosigranulum savutiense</name>
    <dbReference type="NCBI Taxonomy" id="3110288"/>
    <lineage>
        <taxon>Bacteria</taxon>
        <taxon>Bacillati</taxon>
        <taxon>Bacillota</taxon>
        <taxon>Bacilli</taxon>
        <taxon>Lactobacillales</taxon>
        <taxon>Carnobacteriaceae</taxon>
        <taxon>Dolosigranulum</taxon>
    </lineage>
</organism>
<evidence type="ECO:0008006" key="3">
    <source>
        <dbReference type="Google" id="ProtNLM"/>
    </source>
</evidence>
<evidence type="ECO:0000313" key="2">
    <source>
        <dbReference type="EMBL" id="XBC49516.1"/>
    </source>
</evidence>
<keyword evidence="1" id="KW-1133">Transmembrane helix</keyword>
<dbReference type="AlphaFoldDB" id="A0AB74TSV8"/>
<accession>A0AB74TSV8</accession>
<evidence type="ECO:0000256" key="1">
    <source>
        <dbReference type="SAM" id="Phobius"/>
    </source>
</evidence>
<protein>
    <recommendedName>
        <fullName evidence="3">Polymerase</fullName>
    </recommendedName>
</protein>
<feature type="transmembrane region" description="Helical" evidence="1">
    <location>
        <begin position="208"/>
        <end position="234"/>
    </location>
</feature>
<keyword evidence="1" id="KW-0812">Transmembrane</keyword>
<dbReference type="KEGG" id="dst:VUQ06_08520"/>
<sequence>MRQTTSKIYQLYPSVFHTVLIVFLVWTMILSDWSVLNVSFGDFFLLGIVLLLLSNVPIDVSKKQQQLFIISTSSIILITLLAYIFGPTDMNIKLLLLSNVKLMFYIGTVIMIYNYIRNHNLEHVFGRINTYMSLLVIAIGIVIIYFILTDQLDILHKIWQFTRTDDRSYHLGSSHIIRMRSLFAEPAHLGFYLNISLYFVLKQRNKYWLVHAVLISIGIVLTLSYSMVMIGSWLIMSTIAKHVKLSQFKWDRRYLIVVGVILLIALIFGEFLYEAIYIRTLNILSGEDGSAIARLMGSWQQIDSDHLLFGVGAAHSTNITNMYAYALSDFGIIGLFGLLAGTGVIFTFGLREGVFFTLMNISKGGYLNPLFWLFILVIGLTNFNHKHTNRDGEKTWIL</sequence>
<dbReference type="RefSeq" id="WP_347301358.1">
    <property type="nucleotide sequence ID" value="NZ_CP142435.1"/>
</dbReference>
<feature type="transmembrane region" description="Helical" evidence="1">
    <location>
        <begin position="254"/>
        <end position="273"/>
    </location>
</feature>
<proteinExistence type="predicted"/>
<feature type="transmembrane region" description="Helical" evidence="1">
    <location>
        <begin position="128"/>
        <end position="148"/>
    </location>
</feature>
<feature type="transmembrane region" description="Helical" evidence="1">
    <location>
        <begin position="366"/>
        <end position="384"/>
    </location>
</feature>
<feature type="transmembrane region" description="Helical" evidence="1">
    <location>
        <begin position="182"/>
        <end position="201"/>
    </location>
</feature>
<feature type="transmembrane region" description="Helical" evidence="1">
    <location>
        <begin position="323"/>
        <end position="346"/>
    </location>
</feature>
<reference evidence="2" key="1">
    <citation type="submission" date="2023-12" db="EMBL/GenBank/DDBJ databases">
        <title>Dolosigranulum savutii sp. nov. isolated from human upper respiratory samples collected in Botswana.</title>
        <authorList>
            <person name="Kelly M.S."/>
        </authorList>
    </citation>
    <scope>NUCLEOTIDE SEQUENCE</scope>
    <source>
        <strain evidence="2">MSK294</strain>
    </source>
</reference>